<comment type="caution">
    <text evidence="1">The sequence shown here is derived from an EMBL/GenBank/DDBJ whole genome shotgun (WGS) entry which is preliminary data.</text>
</comment>
<reference evidence="1 2" key="1">
    <citation type="journal article" date="2019" name="Sci. Rep.">
        <title>A high-quality genome of Eragrostis curvula grass provides insights into Poaceae evolution and supports new strategies to enhance forage quality.</title>
        <authorList>
            <person name="Carballo J."/>
            <person name="Santos B.A.C.M."/>
            <person name="Zappacosta D."/>
            <person name="Garbus I."/>
            <person name="Selva J.P."/>
            <person name="Gallo C.A."/>
            <person name="Diaz A."/>
            <person name="Albertini E."/>
            <person name="Caccamo M."/>
            <person name="Echenique V."/>
        </authorList>
    </citation>
    <scope>NUCLEOTIDE SEQUENCE [LARGE SCALE GENOMIC DNA]</scope>
    <source>
        <strain evidence="2">cv. Victoria</strain>
        <tissue evidence="1">Leaf</tissue>
    </source>
</reference>
<sequence>MQLQAVMQWRCRCQKYHAVLLILTVIARFSTCISHVIPKTAMTYVPPGFTGRLAFVRPRDVNARRAPSSLQNRRETND</sequence>
<keyword evidence="2" id="KW-1185">Reference proteome</keyword>
<evidence type="ECO:0000313" key="2">
    <source>
        <dbReference type="Proteomes" id="UP000324897"/>
    </source>
</evidence>
<dbReference type="Gramene" id="TVU32360">
    <property type="protein sequence ID" value="TVU32360"/>
    <property type="gene ID" value="EJB05_24085"/>
</dbReference>
<protein>
    <submittedName>
        <fullName evidence="1">Uncharacterized protein</fullName>
    </submittedName>
</protein>
<organism evidence="1 2">
    <name type="scientific">Eragrostis curvula</name>
    <name type="common">weeping love grass</name>
    <dbReference type="NCBI Taxonomy" id="38414"/>
    <lineage>
        <taxon>Eukaryota</taxon>
        <taxon>Viridiplantae</taxon>
        <taxon>Streptophyta</taxon>
        <taxon>Embryophyta</taxon>
        <taxon>Tracheophyta</taxon>
        <taxon>Spermatophyta</taxon>
        <taxon>Magnoliopsida</taxon>
        <taxon>Liliopsida</taxon>
        <taxon>Poales</taxon>
        <taxon>Poaceae</taxon>
        <taxon>PACMAD clade</taxon>
        <taxon>Chloridoideae</taxon>
        <taxon>Eragrostideae</taxon>
        <taxon>Eragrostidinae</taxon>
        <taxon>Eragrostis</taxon>
    </lineage>
</organism>
<evidence type="ECO:0000313" key="1">
    <source>
        <dbReference type="EMBL" id="TVU32360.1"/>
    </source>
</evidence>
<dbReference type="Proteomes" id="UP000324897">
    <property type="component" value="Chromosome 1"/>
</dbReference>
<name>A0A5J9VC10_9POAL</name>
<feature type="non-terminal residue" evidence="1">
    <location>
        <position position="1"/>
    </location>
</feature>
<proteinExistence type="predicted"/>
<accession>A0A5J9VC10</accession>
<gene>
    <name evidence="1" type="ORF">EJB05_24085</name>
</gene>
<dbReference type="EMBL" id="RWGY01000011">
    <property type="protein sequence ID" value="TVU32360.1"/>
    <property type="molecule type" value="Genomic_DNA"/>
</dbReference>
<dbReference type="AlphaFoldDB" id="A0A5J9VC10"/>